<evidence type="ECO:0000256" key="3">
    <source>
        <dbReference type="ARBA" id="ARBA00023098"/>
    </source>
</evidence>
<dbReference type="Proteomes" id="UP000642920">
    <property type="component" value="Unassembled WGS sequence"/>
</dbReference>
<keyword evidence="2 4" id="KW-0442">Lipid degradation</keyword>
<feature type="short sequence motif" description="DGA/G" evidence="4">
    <location>
        <begin position="150"/>
        <end position="152"/>
    </location>
</feature>
<dbReference type="PANTHER" id="PTHR14226">
    <property type="entry name" value="NEUROPATHY TARGET ESTERASE/SWISS CHEESE D.MELANOGASTER"/>
    <property type="match status" value="1"/>
</dbReference>
<feature type="active site" description="Proton acceptor" evidence="4">
    <location>
        <position position="150"/>
    </location>
</feature>
<dbReference type="AlphaFoldDB" id="A0A937A8N9"/>
<dbReference type="PANTHER" id="PTHR14226:SF78">
    <property type="entry name" value="SLR0060 PROTEIN"/>
    <property type="match status" value="1"/>
</dbReference>
<feature type="active site" description="Nucleophile" evidence="4">
    <location>
        <position position="38"/>
    </location>
</feature>
<dbReference type="SUPFAM" id="SSF52151">
    <property type="entry name" value="FabD/lysophospholipase-like"/>
    <property type="match status" value="1"/>
</dbReference>
<feature type="domain" description="PNPLA" evidence="5">
    <location>
        <begin position="5"/>
        <end position="163"/>
    </location>
</feature>
<comment type="caution">
    <text evidence="6">The sequence shown here is derived from an EMBL/GenBank/DDBJ whole genome shotgun (WGS) entry which is preliminary data.</text>
</comment>
<sequence>MKIGFALSGGGARGFAHLGVAQALYEKDIKPDVISGTSAGGIVGAFLAAGYLPKRTYEIISEINFLKYFRPAISISGLIKLEKISDLLLDYFPENSFEALELPLTIAAVNYTKGEVAYFNSGELIKPMLASASIPVVFDPIEINGDKMIDGGVMNNMPAQTIRDQADYLIGINCNPVAKESNDNGMKGMLERVLLMAINYNTYDHKQYCDLFIEPKKLDVYKVFALSKAQEIYDIGYEYATKLLEDAPEAIQPLLSKNNK</sequence>
<dbReference type="InterPro" id="IPR050301">
    <property type="entry name" value="NTE"/>
</dbReference>
<feature type="short sequence motif" description="GXGXXG" evidence="4">
    <location>
        <begin position="9"/>
        <end position="14"/>
    </location>
</feature>
<reference evidence="6" key="1">
    <citation type="submission" date="2021-01" db="EMBL/GenBank/DDBJ databases">
        <title>Marivirga sp. nov., isolated from intertidal surface sediments.</title>
        <authorList>
            <person name="Zhang M."/>
        </authorList>
    </citation>
    <scope>NUCLEOTIDE SEQUENCE</scope>
    <source>
        <strain evidence="6">SM1354</strain>
    </source>
</reference>
<dbReference type="CDD" id="cd07205">
    <property type="entry name" value="Pat_PNPLA6_PNPLA7_NTE1_like"/>
    <property type="match status" value="1"/>
</dbReference>
<protein>
    <submittedName>
        <fullName evidence="6">Patatin-like phospholipase family protein</fullName>
    </submittedName>
</protein>
<keyword evidence="3 4" id="KW-0443">Lipid metabolism</keyword>
<accession>A0A937A8N9</accession>
<dbReference type="GO" id="GO:0016042">
    <property type="term" value="P:lipid catabolic process"/>
    <property type="evidence" value="ECO:0007669"/>
    <property type="project" value="UniProtKB-UniRule"/>
</dbReference>
<evidence type="ECO:0000256" key="2">
    <source>
        <dbReference type="ARBA" id="ARBA00022963"/>
    </source>
</evidence>
<keyword evidence="7" id="KW-1185">Reference proteome</keyword>
<evidence type="ECO:0000313" key="6">
    <source>
        <dbReference type="EMBL" id="MBL0765640.1"/>
    </source>
</evidence>
<name>A0A937A8N9_9BACT</name>
<evidence type="ECO:0000256" key="4">
    <source>
        <dbReference type="PROSITE-ProRule" id="PRU01161"/>
    </source>
</evidence>
<evidence type="ECO:0000256" key="1">
    <source>
        <dbReference type="ARBA" id="ARBA00022801"/>
    </source>
</evidence>
<dbReference type="EMBL" id="JAERQG010000002">
    <property type="protein sequence ID" value="MBL0765640.1"/>
    <property type="molecule type" value="Genomic_DNA"/>
</dbReference>
<feature type="short sequence motif" description="GXSXG" evidence="4">
    <location>
        <begin position="36"/>
        <end position="40"/>
    </location>
</feature>
<dbReference type="InterPro" id="IPR002641">
    <property type="entry name" value="PNPLA_dom"/>
</dbReference>
<dbReference type="InterPro" id="IPR016035">
    <property type="entry name" value="Acyl_Trfase/lysoPLipase"/>
</dbReference>
<gene>
    <name evidence="6" type="ORF">JKP34_10285</name>
</gene>
<proteinExistence type="predicted"/>
<evidence type="ECO:0000313" key="7">
    <source>
        <dbReference type="Proteomes" id="UP000642920"/>
    </source>
</evidence>
<dbReference type="GO" id="GO:0016787">
    <property type="term" value="F:hydrolase activity"/>
    <property type="evidence" value="ECO:0007669"/>
    <property type="project" value="UniProtKB-UniRule"/>
</dbReference>
<organism evidence="6 7">
    <name type="scientific">Marivirga atlantica</name>
    <dbReference type="NCBI Taxonomy" id="1548457"/>
    <lineage>
        <taxon>Bacteria</taxon>
        <taxon>Pseudomonadati</taxon>
        <taxon>Bacteroidota</taxon>
        <taxon>Cytophagia</taxon>
        <taxon>Cytophagales</taxon>
        <taxon>Marivirgaceae</taxon>
        <taxon>Marivirga</taxon>
    </lineage>
</organism>
<evidence type="ECO:0000259" key="5">
    <source>
        <dbReference type="PROSITE" id="PS51635"/>
    </source>
</evidence>
<keyword evidence="1 4" id="KW-0378">Hydrolase</keyword>
<dbReference type="RefSeq" id="WP_201920669.1">
    <property type="nucleotide sequence ID" value="NZ_JAERQG010000002.1"/>
</dbReference>
<dbReference type="PROSITE" id="PS51635">
    <property type="entry name" value="PNPLA"/>
    <property type="match status" value="1"/>
</dbReference>
<dbReference type="Pfam" id="PF01734">
    <property type="entry name" value="Patatin"/>
    <property type="match status" value="1"/>
</dbReference>
<dbReference type="Gene3D" id="3.40.1090.10">
    <property type="entry name" value="Cytosolic phospholipase A2 catalytic domain"/>
    <property type="match status" value="2"/>
</dbReference>